<accession>A0ABU6MSW4</accession>
<reference evidence="1 2" key="1">
    <citation type="submission" date="2023-03" db="EMBL/GenBank/DDBJ databases">
        <title>Bacillus Genome Sequencing.</title>
        <authorList>
            <person name="Dunlap C."/>
        </authorList>
    </citation>
    <scope>NUCLEOTIDE SEQUENCE [LARGE SCALE GENOMIC DNA]</scope>
    <source>
        <strain evidence="1 2">B-23453</strain>
    </source>
</reference>
<dbReference type="Proteomes" id="UP001341444">
    <property type="component" value="Unassembled WGS sequence"/>
</dbReference>
<keyword evidence="2" id="KW-1185">Reference proteome</keyword>
<organism evidence="1 2">
    <name type="scientific">Heyndrickxia acidicola</name>
    <dbReference type="NCBI Taxonomy" id="209389"/>
    <lineage>
        <taxon>Bacteria</taxon>
        <taxon>Bacillati</taxon>
        <taxon>Bacillota</taxon>
        <taxon>Bacilli</taxon>
        <taxon>Bacillales</taxon>
        <taxon>Bacillaceae</taxon>
        <taxon>Heyndrickxia</taxon>
    </lineage>
</organism>
<evidence type="ECO:0000313" key="1">
    <source>
        <dbReference type="EMBL" id="MED1206100.1"/>
    </source>
</evidence>
<comment type="caution">
    <text evidence="1">The sequence shown here is derived from an EMBL/GenBank/DDBJ whole genome shotgun (WGS) entry which is preliminary data.</text>
</comment>
<evidence type="ECO:0000313" key="2">
    <source>
        <dbReference type="Proteomes" id="UP001341444"/>
    </source>
</evidence>
<proteinExistence type="predicted"/>
<protein>
    <submittedName>
        <fullName evidence="1">Uncharacterized protein</fullName>
    </submittedName>
</protein>
<dbReference type="EMBL" id="JARMAB010000052">
    <property type="protein sequence ID" value="MED1206100.1"/>
    <property type="molecule type" value="Genomic_DNA"/>
</dbReference>
<sequence length="291" mass="33918">MKIELQNDYKKVVLRKIQEKGLRFSENQSEENRIIQYYSYLRKKAFEGPHQVFKSKEFSCPETVRKGFEKLENIIEIGGDILPYFNRTASDLTKYDAMFSDWGIMHFHLGEELIPGENLVKRGDPVLFAYMNDGKVYFLNIFSHGHWSDKEVIQLMYNNWPELLEKYIVQVVSAISPEPDSSDIKKLREAGITYFFSINDSEGGKVFLMPPGLGLNSARSSTNDTMVLNNIMNRLRHIQDEIINNEAELEKWMSANGIKKNQEITLELIDFNPSELKLFDKYNEFTYTVHL</sequence>
<dbReference type="RefSeq" id="WP_066265365.1">
    <property type="nucleotide sequence ID" value="NZ_JARMAB010000052.1"/>
</dbReference>
<name>A0ABU6MSW4_9BACI</name>
<gene>
    <name evidence="1" type="ORF">P4T90_24130</name>
</gene>